<reference evidence="1 2" key="1">
    <citation type="submission" date="2024-01" db="EMBL/GenBank/DDBJ databases">
        <authorList>
            <consortium name="Genoscope - CEA"/>
            <person name="William W."/>
        </authorList>
    </citation>
    <scope>NUCLEOTIDE SEQUENCE [LARGE SCALE GENOMIC DNA]</scope>
    <source>
        <strain evidence="1 2">29B2s-10</strain>
    </source>
</reference>
<dbReference type="EMBL" id="OZ004255">
    <property type="protein sequence ID" value="CAK7901683.1"/>
    <property type="molecule type" value="Genomic_DNA"/>
</dbReference>
<proteinExistence type="predicted"/>
<dbReference type="InterPro" id="IPR014841">
    <property type="entry name" value="Rad33"/>
</dbReference>
<dbReference type="Pfam" id="PF08730">
    <property type="entry name" value="Rad33"/>
    <property type="match status" value="1"/>
</dbReference>
<protein>
    <submittedName>
        <fullName evidence="1">DNA repair protein Rad33p</fullName>
    </submittedName>
</protein>
<name>A0ABP0EA15_9ASCO</name>
<gene>
    <name evidence="1" type="primary">RAD33</name>
    <name evidence="1" type="ORF">CAAN4_C13212</name>
</gene>
<sequence>MSKRKFVRSVAFTKVTADIEDEILETYSESLENDDFFLHELPNFFSKLDIPNCFIKDINLCIDYYYDYIHGKDVEYNPNHAKQSTTLQFIKSYTITPVANDIEAIIDVVDIDKLVKNCCKLIKFRNNYNLIYDSWSLFVGRIIDKKTDITSHKLTLPHLQKIKKDLGLDNDLSDSLLIDMLGSCATVDGEIVNYDWEKVKSGKYVTIKDFAEIMGQLGELD</sequence>
<accession>A0ABP0EA15</accession>
<evidence type="ECO:0000313" key="1">
    <source>
        <dbReference type="EMBL" id="CAK7901683.1"/>
    </source>
</evidence>
<keyword evidence="2" id="KW-1185">Reference proteome</keyword>
<evidence type="ECO:0000313" key="2">
    <source>
        <dbReference type="Proteomes" id="UP001497600"/>
    </source>
</evidence>
<dbReference type="Proteomes" id="UP001497600">
    <property type="component" value="Chromosome C"/>
</dbReference>
<organism evidence="1 2">
    <name type="scientific">[Candida] anglica</name>
    <dbReference type="NCBI Taxonomy" id="148631"/>
    <lineage>
        <taxon>Eukaryota</taxon>
        <taxon>Fungi</taxon>
        <taxon>Dikarya</taxon>
        <taxon>Ascomycota</taxon>
        <taxon>Saccharomycotina</taxon>
        <taxon>Pichiomycetes</taxon>
        <taxon>Debaryomycetaceae</taxon>
        <taxon>Kurtzmaniella</taxon>
    </lineage>
</organism>